<evidence type="ECO:0000313" key="4">
    <source>
        <dbReference type="Proteomes" id="UP000317318"/>
    </source>
</evidence>
<keyword evidence="1" id="KW-0175">Coiled coil</keyword>
<dbReference type="EMBL" id="CP036268">
    <property type="protein sequence ID" value="QDT39700.1"/>
    <property type="molecule type" value="Genomic_DNA"/>
</dbReference>
<reference evidence="3 4" key="1">
    <citation type="submission" date="2019-02" db="EMBL/GenBank/DDBJ databases">
        <title>Deep-cultivation of Planctomycetes and their phenomic and genomic characterization uncovers novel biology.</title>
        <authorList>
            <person name="Wiegand S."/>
            <person name="Jogler M."/>
            <person name="Boedeker C."/>
            <person name="Pinto D."/>
            <person name="Vollmers J."/>
            <person name="Rivas-Marin E."/>
            <person name="Kohn T."/>
            <person name="Peeters S.H."/>
            <person name="Heuer A."/>
            <person name="Rast P."/>
            <person name="Oberbeckmann S."/>
            <person name="Bunk B."/>
            <person name="Jeske O."/>
            <person name="Meyerdierks A."/>
            <person name="Storesund J.E."/>
            <person name="Kallscheuer N."/>
            <person name="Luecker S."/>
            <person name="Lage O.M."/>
            <person name="Pohl T."/>
            <person name="Merkel B.J."/>
            <person name="Hornburger P."/>
            <person name="Mueller R.-W."/>
            <person name="Bruemmer F."/>
            <person name="Labrenz M."/>
            <person name="Spormann A.M."/>
            <person name="Op den Camp H."/>
            <person name="Overmann J."/>
            <person name="Amann R."/>
            <person name="Jetten M.S.M."/>
            <person name="Mascher T."/>
            <person name="Medema M.H."/>
            <person name="Devos D.P."/>
            <person name="Kaster A.-K."/>
            <person name="Ovreas L."/>
            <person name="Rohde M."/>
            <person name="Galperin M.Y."/>
            <person name="Jogler C."/>
        </authorList>
    </citation>
    <scope>NUCLEOTIDE SEQUENCE [LARGE SCALE GENOMIC DNA]</scope>
    <source>
        <strain evidence="3 4">Pan189</strain>
    </source>
</reference>
<protein>
    <submittedName>
        <fullName evidence="3">Uncharacterized protein</fullName>
    </submittedName>
</protein>
<evidence type="ECO:0000256" key="1">
    <source>
        <dbReference type="SAM" id="Coils"/>
    </source>
</evidence>
<evidence type="ECO:0000313" key="3">
    <source>
        <dbReference type="EMBL" id="QDT39700.1"/>
    </source>
</evidence>
<dbReference type="KEGG" id="svp:Pan189_41090"/>
<feature type="transmembrane region" description="Helical" evidence="2">
    <location>
        <begin position="54"/>
        <end position="73"/>
    </location>
</feature>
<evidence type="ECO:0000256" key="2">
    <source>
        <dbReference type="SAM" id="Phobius"/>
    </source>
</evidence>
<sequence>MSAESDKAISQIDAKVDELSKRVEELERLSKRVEELERLPQRVARLERLKHKTLAIGGAAAVAILILFGLSAWEIPRRITELVKQEVEQRLPEEVIKEIEEKKQKAIAAAEEAQKNAKRARKIVEALPSLSIDQNGVLVVNGPARVTRGLEAETLSLSNKSLTVRYDENLKDVVLAINGRVRILDSDGLNRIEMKAIARSSVSEDAGNAYIILNDGKATRLQLISWGPGNGFPELRAHDENGEVKHQLPSW</sequence>
<keyword evidence="2" id="KW-0472">Membrane</keyword>
<keyword evidence="2" id="KW-0812">Transmembrane</keyword>
<accession>A0A517R742</accession>
<name>A0A517R742_9PLAN</name>
<keyword evidence="2" id="KW-1133">Transmembrane helix</keyword>
<gene>
    <name evidence="3" type="ORF">Pan189_41090</name>
</gene>
<feature type="coiled-coil region" evidence="1">
    <location>
        <begin position="96"/>
        <end position="123"/>
    </location>
</feature>
<dbReference type="RefSeq" id="WP_145365823.1">
    <property type="nucleotide sequence ID" value="NZ_CP036268.1"/>
</dbReference>
<keyword evidence="4" id="KW-1185">Reference proteome</keyword>
<dbReference type="AlphaFoldDB" id="A0A517R742"/>
<organism evidence="3 4">
    <name type="scientific">Stratiformator vulcanicus</name>
    <dbReference type="NCBI Taxonomy" id="2527980"/>
    <lineage>
        <taxon>Bacteria</taxon>
        <taxon>Pseudomonadati</taxon>
        <taxon>Planctomycetota</taxon>
        <taxon>Planctomycetia</taxon>
        <taxon>Planctomycetales</taxon>
        <taxon>Planctomycetaceae</taxon>
        <taxon>Stratiformator</taxon>
    </lineage>
</organism>
<dbReference type="Proteomes" id="UP000317318">
    <property type="component" value="Chromosome"/>
</dbReference>
<proteinExistence type="predicted"/>
<feature type="coiled-coil region" evidence="1">
    <location>
        <begin position="9"/>
        <end position="39"/>
    </location>
</feature>